<dbReference type="InterPro" id="IPR009601">
    <property type="entry name" value="CENP-R"/>
</dbReference>
<evidence type="ECO:0000313" key="3">
    <source>
        <dbReference type="Proteomes" id="UP000550707"/>
    </source>
</evidence>
<feature type="compositionally biased region" description="Polar residues" evidence="1">
    <location>
        <begin position="157"/>
        <end position="177"/>
    </location>
</feature>
<feature type="region of interest" description="Disordered" evidence="1">
    <location>
        <begin position="132"/>
        <end position="195"/>
    </location>
</feature>
<dbReference type="PANTHER" id="PTHR15581:SF0">
    <property type="entry name" value="CENTROMERE PROTEIN R"/>
    <property type="match status" value="1"/>
</dbReference>
<dbReference type="PANTHER" id="PTHR15581">
    <property type="entry name" value="CENTROMERE PROTEIN R"/>
    <property type="match status" value="1"/>
</dbReference>
<dbReference type="GO" id="GO:0006355">
    <property type="term" value="P:regulation of DNA-templated transcription"/>
    <property type="evidence" value="ECO:0007669"/>
    <property type="project" value="InterPro"/>
</dbReference>
<protein>
    <submittedName>
        <fullName evidence="2">Integrin subunit beta 3 binding protein</fullName>
    </submittedName>
</protein>
<dbReference type="Pfam" id="PF06729">
    <property type="entry name" value="CENP-R"/>
    <property type="match status" value="1"/>
</dbReference>
<proteinExistence type="predicted"/>
<dbReference type="InParanoid" id="A0A7J8F8W4"/>
<sequence length="304" mass="33954">MARIVSKGDLCGTARDWMRFWMDSPFLLSPQALGSVVAETVFPAGHVECDPGSSACSPALFRLLFSSGGSVFSEEVARFVLSGGRGPSLNVEMPVKRSLKLDYLSEANIDWEGTEREKHRCERGISTSCLTYEPDQGRGRTATKSLDPSKITKKKSITNYSPTTGTCRLSPFASPTSSKEHEHINGPSNGKRKKLNHLSLTKRKESTKDDELMVLLSKVDKSSEEIMEIIQSLSITQALEDSRKLENLIGISYGPCFLKREMKKTKELMTKIIKQKLFEKKSSELSNKELCRLDSYEFLKAILN</sequence>
<evidence type="ECO:0000256" key="1">
    <source>
        <dbReference type="SAM" id="MobiDB-lite"/>
    </source>
</evidence>
<dbReference type="AlphaFoldDB" id="A0A7J8F8W4"/>
<organism evidence="2 3">
    <name type="scientific">Molossus molossus</name>
    <name type="common">Pallas' mastiff bat</name>
    <name type="synonym">Vespertilio molossus</name>
    <dbReference type="NCBI Taxonomy" id="27622"/>
    <lineage>
        <taxon>Eukaryota</taxon>
        <taxon>Metazoa</taxon>
        <taxon>Chordata</taxon>
        <taxon>Craniata</taxon>
        <taxon>Vertebrata</taxon>
        <taxon>Euteleostomi</taxon>
        <taxon>Mammalia</taxon>
        <taxon>Eutheria</taxon>
        <taxon>Laurasiatheria</taxon>
        <taxon>Chiroptera</taxon>
        <taxon>Yangochiroptera</taxon>
        <taxon>Molossidae</taxon>
        <taxon>Molossus</taxon>
    </lineage>
</organism>
<reference evidence="2 3" key="1">
    <citation type="journal article" date="2020" name="Nature">
        <title>Six reference-quality genomes reveal evolution of bat adaptations.</title>
        <authorList>
            <person name="Jebb D."/>
            <person name="Huang Z."/>
            <person name="Pippel M."/>
            <person name="Hughes G.M."/>
            <person name="Lavrichenko K."/>
            <person name="Devanna P."/>
            <person name="Winkler S."/>
            <person name="Jermiin L.S."/>
            <person name="Skirmuntt E.C."/>
            <person name="Katzourakis A."/>
            <person name="Burkitt-Gray L."/>
            <person name="Ray D.A."/>
            <person name="Sullivan K.A.M."/>
            <person name="Roscito J.G."/>
            <person name="Kirilenko B.M."/>
            <person name="Davalos L.M."/>
            <person name="Corthals A.P."/>
            <person name="Power M.L."/>
            <person name="Jones G."/>
            <person name="Ransome R.D."/>
            <person name="Dechmann D.K.N."/>
            <person name="Locatelli A.G."/>
            <person name="Puechmaille S.J."/>
            <person name="Fedrigo O."/>
            <person name="Jarvis E.D."/>
            <person name="Hiller M."/>
            <person name="Vernes S.C."/>
            <person name="Myers E.W."/>
            <person name="Teeling E.C."/>
        </authorList>
    </citation>
    <scope>NUCLEOTIDE SEQUENCE [LARGE SCALE GENOMIC DNA]</scope>
    <source>
        <strain evidence="2">MMolMol1</strain>
        <tissue evidence="2">Muscle</tissue>
    </source>
</reference>
<name>A0A7J8F8W4_MOLMO</name>
<keyword evidence="2" id="KW-0401">Integrin</keyword>
<evidence type="ECO:0000313" key="2">
    <source>
        <dbReference type="EMBL" id="KAF6444021.1"/>
    </source>
</evidence>
<accession>A0A7J8F8W4</accession>
<dbReference type="GO" id="GO:0007229">
    <property type="term" value="P:integrin-mediated signaling pathway"/>
    <property type="evidence" value="ECO:0007669"/>
    <property type="project" value="UniProtKB-KW"/>
</dbReference>
<dbReference type="EMBL" id="JACASF010000012">
    <property type="protein sequence ID" value="KAF6444021.1"/>
    <property type="molecule type" value="Genomic_DNA"/>
</dbReference>
<dbReference type="GO" id="GO:0005654">
    <property type="term" value="C:nucleoplasm"/>
    <property type="evidence" value="ECO:0007669"/>
    <property type="project" value="TreeGrafter"/>
</dbReference>
<dbReference type="GO" id="GO:0034080">
    <property type="term" value="P:CENP-A containing chromatin assembly"/>
    <property type="evidence" value="ECO:0007669"/>
    <property type="project" value="InterPro"/>
</dbReference>
<keyword evidence="3" id="KW-1185">Reference proteome</keyword>
<dbReference type="Proteomes" id="UP000550707">
    <property type="component" value="Unassembled WGS sequence"/>
</dbReference>
<comment type="caution">
    <text evidence="2">The sequence shown here is derived from an EMBL/GenBank/DDBJ whole genome shotgun (WGS) entry which is preliminary data.</text>
</comment>
<gene>
    <name evidence="2" type="ORF">HJG59_006973</name>
</gene>